<dbReference type="AlphaFoldDB" id="B5HUD4"/>
<proteinExistence type="predicted"/>
<protein>
    <submittedName>
        <fullName evidence="2">Radical SAM domain-containing protein</fullName>
    </submittedName>
</protein>
<dbReference type="eggNOG" id="COG0641">
    <property type="taxonomic scope" value="Bacteria"/>
</dbReference>
<keyword evidence="3" id="KW-1185">Reference proteome</keyword>
<sequence length="312" mass="33613">MEPGGRLPATGQGDESAARDTAWCAPRRLTFRGPQGTPPLSVVLEDSDPYRDAHGYPVLARRTTGELRAWQASVASAWDVLNGLVPERAAACASLWTALVPLRPPRKGRGVSSSAREAYGAIAASFTGDPVRLAETLVHESAHIAFGALADLTDLWDPEDRTLYRVGWRADPRPIGSVLTGTNAHLALLEFWRRREQETSGGQARAARGRLHDYGSQVVDILRILQAHPLRPKGRDFVSFMVDEAARCGFFLRPPLSARPHRSSLHRVALREALEGARRSAISASSQQAGACAVGSAGSRTTTVDETTPGAD</sequence>
<dbReference type="NCBIfam" id="TIGR04267">
    <property type="entry name" value="mod_HExxH"/>
    <property type="match status" value="1"/>
</dbReference>
<evidence type="ECO:0000256" key="1">
    <source>
        <dbReference type="SAM" id="MobiDB-lite"/>
    </source>
</evidence>
<organism evidence="2 3">
    <name type="scientific">Streptomyces sviceus (strain ATCC 29083 / DSM 924 / JCM 4929 / NBRC 13980 / NCIMB 11184 / NRRL 5439 / UC 5370)</name>
    <dbReference type="NCBI Taxonomy" id="463191"/>
    <lineage>
        <taxon>Bacteria</taxon>
        <taxon>Bacillati</taxon>
        <taxon>Actinomycetota</taxon>
        <taxon>Actinomycetes</taxon>
        <taxon>Kitasatosporales</taxon>
        <taxon>Streptomycetaceae</taxon>
        <taxon>Streptomyces</taxon>
    </lineage>
</organism>
<dbReference type="InterPro" id="IPR026337">
    <property type="entry name" value="AKG_HExxH"/>
</dbReference>
<feature type="region of interest" description="Disordered" evidence="1">
    <location>
        <begin position="285"/>
        <end position="312"/>
    </location>
</feature>
<feature type="compositionally biased region" description="Low complexity" evidence="1">
    <location>
        <begin position="285"/>
        <end position="300"/>
    </location>
</feature>
<name>B5HUD4_STRX2</name>
<reference evidence="2" key="1">
    <citation type="submission" date="2009-10" db="EMBL/GenBank/DDBJ databases">
        <title>The genome sequence of Streptomyces sviceus strain ATCC 29083.</title>
        <authorList>
            <consortium name="The Broad Institute Genome Sequencing Platform"/>
            <consortium name="Broad Institute Microbial Sequencing Center"/>
            <person name="Fischbach M."/>
            <person name="Godfrey P."/>
            <person name="Ward D."/>
            <person name="Young S."/>
            <person name="Zeng Q."/>
            <person name="Koehrsen M."/>
            <person name="Alvarado L."/>
            <person name="Berlin A.M."/>
            <person name="Bochicchio J."/>
            <person name="Borenstein D."/>
            <person name="Chapman S.B."/>
            <person name="Chen Z."/>
            <person name="Engels R."/>
            <person name="Freedman E."/>
            <person name="Gellesch M."/>
            <person name="Goldberg J."/>
            <person name="Griggs A."/>
            <person name="Gujja S."/>
            <person name="Heilman E.R."/>
            <person name="Heiman D.I."/>
            <person name="Hepburn T.A."/>
            <person name="Howarth C."/>
            <person name="Jen D."/>
            <person name="Larson L."/>
            <person name="Lewis B."/>
            <person name="Mehta T."/>
            <person name="Park D."/>
            <person name="Pearson M."/>
            <person name="Richards J."/>
            <person name="Roberts A."/>
            <person name="Saif S."/>
            <person name="Shea T.D."/>
            <person name="Shenoy N."/>
            <person name="Sisk P."/>
            <person name="Stolte C."/>
            <person name="Sykes S.N."/>
            <person name="Thomson T."/>
            <person name="Walk T."/>
            <person name="White J."/>
            <person name="Yandava C."/>
            <person name="Straight P."/>
            <person name="Clardy J."/>
            <person name="Hung D."/>
            <person name="Kolter R."/>
            <person name="Mekalanos J."/>
            <person name="Walker S."/>
            <person name="Walsh C.T."/>
            <person name="Wieland-Brown L.C."/>
            <person name="Haas B."/>
            <person name="Nusbaum C."/>
            <person name="Birren B."/>
        </authorList>
    </citation>
    <scope>NUCLEOTIDE SEQUENCE [LARGE SCALE GENOMIC DNA]</scope>
    <source>
        <strain evidence="2">ATCC 29083</strain>
    </source>
</reference>
<dbReference type="EMBL" id="CM000951">
    <property type="protein sequence ID" value="EDY56439.2"/>
    <property type="molecule type" value="Genomic_DNA"/>
</dbReference>
<dbReference type="HOGENOM" id="CLU_891167_0_0_11"/>
<evidence type="ECO:0000313" key="3">
    <source>
        <dbReference type="Proteomes" id="UP000002785"/>
    </source>
</evidence>
<dbReference type="Proteomes" id="UP000002785">
    <property type="component" value="Chromosome"/>
</dbReference>
<evidence type="ECO:0000313" key="2">
    <source>
        <dbReference type="EMBL" id="EDY56439.2"/>
    </source>
</evidence>
<gene>
    <name evidence="2" type="ORF">SSEG_03019</name>
</gene>
<accession>B5HUD4</accession>